<feature type="domain" description="F-box" evidence="2">
    <location>
        <begin position="138"/>
        <end position="194"/>
    </location>
</feature>
<evidence type="ECO:0000313" key="4">
    <source>
        <dbReference type="Proteomes" id="UP000016931"/>
    </source>
</evidence>
<feature type="compositionally biased region" description="Basic and acidic residues" evidence="1">
    <location>
        <begin position="24"/>
        <end position="38"/>
    </location>
</feature>
<dbReference type="SUPFAM" id="SSF81383">
    <property type="entry name" value="F-box domain"/>
    <property type="match status" value="1"/>
</dbReference>
<dbReference type="Pfam" id="PF00646">
    <property type="entry name" value="F-box"/>
    <property type="match status" value="1"/>
</dbReference>
<dbReference type="RefSeq" id="XP_016764645.1">
    <property type="nucleotide sequence ID" value="XM_016903246.1"/>
</dbReference>
<dbReference type="HOGENOM" id="CLU_017507_1_0_1"/>
<evidence type="ECO:0000313" key="3">
    <source>
        <dbReference type="EMBL" id="EMF16524.1"/>
    </source>
</evidence>
<accession>N1QMB7</accession>
<organism evidence="3 4">
    <name type="scientific">Sphaerulina musiva (strain SO2202)</name>
    <name type="common">Poplar stem canker fungus</name>
    <name type="synonym">Septoria musiva</name>
    <dbReference type="NCBI Taxonomy" id="692275"/>
    <lineage>
        <taxon>Eukaryota</taxon>
        <taxon>Fungi</taxon>
        <taxon>Dikarya</taxon>
        <taxon>Ascomycota</taxon>
        <taxon>Pezizomycotina</taxon>
        <taxon>Dothideomycetes</taxon>
        <taxon>Dothideomycetidae</taxon>
        <taxon>Mycosphaerellales</taxon>
        <taxon>Mycosphaerellaceae</taxon>
        <taxon>Sphaerulina</taxon>
    </lineage>
</organism>
<feature type="region of interest" description="Disordered" evidence="1">
    <location>
        <begin position="24"/>
        <end position="64"/>
    </location>
</feature>
<gene>
    <name evidence="3" type="ORF">SEPMUDRAFT_145749</name>
</gene>
<dbReference type="Proteomes" id="UP000016931">
    <property type="component" value="Unassembled WGS sequence"/>
</dbReference>
<dbReference type="InterPro" id="IPR036047">
    <property type="entry name" value="F-box-like_dom_sf"/>
</dbReference>
<dbReference type="OMA" id="FCRPMRR"/>
<dbReference type="PROSITE" id="PS50181">
    <property type="entry name" value="FBOX"/>
    <property type="match status" value="1"/>
</dbReference>
<sequence length="512" mass="58970">MDLGRPVNPNSFSSKLVARLGKTFRKEETYSESKEAVEKRKRKENKKLRKRGPGPRFAPADDVNELGERSYDVFGGQHTMAGTRRKTLKEKEKDHGEMLHGMNDSAETLVDQAVKEHKDANAVRRRRRQGMLMSPEHEQRIASLPDELWKRIAGYLNPIDAVLLAQSSKTFRRKLGILPYQSLNQPENRHYKHTFLHSMDEQYPDHLLCFPCSQFHRRTQAGKEMLKMDYVGNPIFSCPAVKSSVLPRTRLTYGRQLPYAFVQLALRAARYGPTYGIDFNNLARRWKCKDSGWSHHTRYMIHDDRLLMRVVSQAFAPPAKELTETAERHILYDREEYTPFFSVCAHWRDGDLMRICKCMLSHVPSPPDPIHKQLQRGFIIDRAAARPDFIVRGCDECRPARRCPECPTEYLVEVRLLEDKNDKDFAFKHAIVVTRWSDLGDGSSPYTSPEWTAINGVENQREKQGYQSFSNVGRRAVGGIFESAMSGHIPGQRLLSLNPKNQKLGEDGHGWY</sequence>
<feature type="compositionally biased region" description="Basic residues" evidence="1">
    <location>
        <begin position="39"/>
        <end position="53"/>
    </location>
</feature>
<dbReference type="InterPro" id="IPR001810">
    <property type="entry name" value="F-box_dom"/>
</dbReference>
<dbReference type="eggNOG" id="ENOG502SIJT">
    <property type="taxonomic scope" value="Eukaryota"/>
</dbReference>
<evidence type="ECO:0000259" key="2">
    <source>
        <dbReference type="PROSITE" id="PS50181"/>
    </source>
</evidence>
<dbReference type="STRING" id="692275.N1QMB7"/>
<dbReference type="AlphaFoldDB" id="N1QMB7"/>
<dbReference type="OrthoDB" id="3912356at2759"/>
<proteinExistence type="predicted"/>
<dbReference type="CDD" id="cd09917">
    <property type="entry name" value="F-box_SF"/>
    <property type="match status" value="1"/>
</dbReference>
<dbReference type="GeneID" id="27900383"/>
<dbReference type="EMBL" id="KB456260">
    <property type="protein sequence ID" value="EMF16524.1"/>
    <property type="molecule type" value="Genomic_DNA"/>
</dbReference>
<reference evidence="3 4" key="1">
    <citation type="journal article" date="2012" name="PLoS Pathog.">
        <title>Diverse lifestyles and strategies of plant pathogenesis encoded in the genomes of eighteen Dothideomycetes fungi.</title>
        <authorList>
            <person name="Ohm R.A."/>
            <person name="Feau N."/>
            <person name="Henrissat B."/>
            <person name="Schoch C.L."/>
            <person name="Horwitz B.A."/>
            <person name="Barry K.W."/>
            <person name="Condon B.J."/>
            <person name="Copeland A.C."/>
            <person name="Dhillon B."/>
            <person name="Glaser F."/>
            <person name="Hesse C.N."/>
            <person name="Kosti I."/>
            <person name="LaButti K."/>
            <person name="Lindquist E.A."/>
            <person name="Lucas S."/>
            <person name="Salamov A.A."/>
            <person name="Bradshaw R.E."/>
            <person name="Ciuffetti L."/>
            <person name="Hamelin R.C."/>
            <person name="Kema G.H.J."/>
            <person name="Lawrence C."/>
            <person name="Scott J.A."/>
            <person name="Spatafora J.W."/>
            <person name="Turgeon B.G."/>
            <person name="de Wit P.J.G.M."/>
            <person name="Zhong S."/>
            <person name="Goodwin S.B."/>
            <person name="Grigoriev I.V."/>
        </authorList>
    </citation>
    <scope>NUCLEOTIDE SEQUENCE [LARGE SCALE GENOMIC DNA]</scope>
    <source>
        <strain evidence="3 4">SO2202</strain>
    </source>
</reference>
<evidence type="ECO:0000256" key="1">
    <source>
        <dbReference type="SAM" id="MobiDB-lite"/>
    </source>
</evidence>
<name>N1QMB7_SPHMS</name>
<keyword evidence="4" id="KW-1185">Reference proteome</keyword>
<protein>
    <recommendedName>
        <fullName evidence="2">F-box domain-containing protein</fullName>
    </recommendedName>
</protein>